<reference evidence="1" key="1">
    <citation type="journal article" date="2017" name="Nature">
        <title>The sunflower genome provides insights into oil metabolism, flowering and Asterid evolution.</title>
        <authorList>
            <person name="Badouin H."/>
            <person name="Gouzy J."/>
            <person name="Grassa C.J."/>
            <person name="Murat F."/>
            <person name="Staton S.E."/>
            <person name="Cottret L."/>
            <person name="Lelandais-Briere C."/>
            <person name="Owens G.L."/>
            <person name="Carrere S."/>
            <person name="Mayjonade B."/>
            <person name="Legrand L."/>
            <person name="Gill N."/>
            <person name="Kane N.C."/>
            <person name="Bowers J.E."/>
            <person name="Hubner S."/>
            <person name="Bellec A."/>
            <person name="Berard A."/>
            <person name="Berges H."/>
            <person name="Blanchet N."/>
            <person name="Boniface M.C."/>
            <person name="Brunel D."/>
            <person name="Catrice O."/>
            <person name="Chaidir N."/>
            <person name="Claudel C."/>
            <person name="Donnadieu C."/>
            <person name="Faraut T."/>
            <person name="Fievet G."/>
            <person name="Helmstetter N."/>
            <person name="King M."/>
            <person name="Knapp S.J."/>
            <person name="Lai Z."/>
            <person name="Le Paslier M.C."/>
            <person name="Lippi Y."/>
            <person name="Lorenzon L."/>
            <person name="Mandel J.R."/>
            <person name="Marage G."/>
            <person name="Marchand G."/>
            <person name="Marquand E."/>
            <person name="Bret-Mestries E."/>
            <person name="Morien E."/>
            <person name="Nambeesan S."/>
            <person name="Nguyen T."/>
            <person name="Pegot-Espagnet P."/>
            <person name="Pouilly N."/>
            <person name="Raftis F."/>
            <person name="Sallet E."/>
            <person name="Schiex T."/>
            <person name="Thomas J."/>
            <person name="Vandecasteele C."/>
            <person name="Vares D."/>
            <person name="Vear F."/>
            <person name="Vautrin S."/>
            <person name="Crespi M."/>
            <person name="Mangin B."/>
            <person name="Burke J.M."/>
            <person name="Salse J."/>
            <person name="Munos S."/>
            <person name="Vincourt P."/>
            <person name="Rieseberg L.H."/>
            <person name="Langlade N.B."/>
        </authorList>
    </citation>
    <scope>NUCLEOTIDE SEQUENCE</scope>
    <source>
        <tissue evidence="1">Leaves</tissue>
    </source>
</reference>
<sequence>MMKKMDGAEEPYMIPGRLMETIKGSFKLKRHNCLKCEKKLKMTIKKAKVEAM</sequence>
<evidence type="ECO:0000313" key="1">
    <source>
        <dbReference type="EMBL" id="KAF5789157.1"/>
    </source>
</evidence>
<proteinExistence type="predicted"/>
<gene>
    <name evidence="1" type="ORF">HanXRQr2_Chr09g0367701</name>
</gene>
<accession>A0A9K3N6W3</accession>
<dbReference type="EMBL" id="MNCJ02000324">
    <property type="protein sequence ID" value="KAF5789157.1"/>
    <property type="molecule type" value="Genomic_DNA"/>
</dbReference>
<dbReference type="Gramene" id="mRNA:HanXRQr2_Chr09g0367701">
    <property type="protein sequence ID" value="CDS:HanXRQr2_Chr09g0367701.1"/>
    <property type="gene ID" value="HanXRQr2_Chr09g0367701"/>
</dbReference>
<protein>
    <submittedName>
        <fullName evidence="1">Uncharacterized protein</fullName>
    </submittedName>
</protein>
<comment type="caution">
    <text evidence="1">The sequence shown here is derived from an EMBL/GenBank/DDBJ whole genome shotgun (WGS) entry which is preliminary data.</text>
</comment>
<reference evidence="1" key="2">
    <citation type="submission" date="2020-06" db="EMBL/GenBank/DDBJ databases">
        <title>Helianthus annuus Genome sequencing and assembly Release 2.</title>
        <authorList>
            <person name="Gouzy J."/>
            <person name="Langlade N."/>
            <person name="Munos S."/>
        </authorList>
    </citation>
    <scope>NUCLEOTIDE SEQUENCE</scope>
    <source>
        <tissue evidence="1">Leaves</tissue>
    </source>
</reference>
<name>A0A9K3N6W3_HELAN</name>
<dbReference type="AlphaFoldDB" id="A0A9K3N6W3"/>
<dbReference type="Proteomes" id="UP000215914">
    <property type="component" value="Unassembled WGS sequence"/>
</dbReference>
<evidence type="ECO:0000313" key="2">
    <source>
        <dbReference type="Proteomes" id="UP000215914"/>
    </source>
</evidence>
<organism evidence="1 2">
    <name type="scientific">Helianthus annuus</name>
    <name type="common">Common sunflower</name>
    <dbReference type="NCBI Taxonomy" id="4232"/>
    <lineage>
        <taxon>Eukaryota</taxon>
        <taxon>Viridiplantae</taxon>
        <taxon>Streptophyta</taxon>
        <taxon>Embryophyta</taxon>
        <taxon>Tracheophyta</taxon>
        <taxon>Spermatophyta</taxon>
        <taxon>Magnoliopsida</taxon>
        <taxon>eudicotyledons</taxon>
        <taxon>Gunneridae</taxon>
        <taxon>Pentapetalae</taxon>
        <taxon>asterids</taxon>
        <taxon>campanulids</taxon>
        <taxon>Asterales</taxon>
        <taxon>Asteraceae</taxon>
        <taxon>Asteroideae</taxon>
        <taxon>Heliantheae alliance</taxon>
        <taxon>Heliantheae</taxon>
        <taxon>Helianthus</taxon>
    </lineage>
</organism>
<keyword evidence="2" id="KW-1185">Reference proteome</keyword>